<comment type="caution">
    <text evidence="2">The sequence shown here is derived from an EMBL/GenBank/DDBJ whole genome shotgun (WGS) entry which is preliminary data.</text>
</comment>
<reference evidence="2" key="2">
    <citation type="journal article" date="2021" name="PeerJ">
        <title>Extensive microbial diversity within the chicken gut microbiome revealed by metagenomics and culture.</title>
        <authorList>
            <person name="Gilroy R."/>
            <person name="Ravi A."/>
            <person name="Getino M."/>
            <person name="Pursley I."/>
            <person name="Horton D.L."/>
            <person name="Alikhan N.F."/>
            <person name="Baker D."/>
            <person name="Gharbi K."/>
            <person name="Hall N."/>
            <person name="Watson M."/>
            <person name="Adriaenssens E.M."/>
            <person name="Foster-Nyarko E."/>
            <person name="Jarju S."/>
            <person name="Secka A."/>
            <person name="Antonio M."/>
            <person name="Oren A."/>
            <person name="Chaudhuri R.R."/>
            <person name="La Ragione R."/>
            <person name="Hildebrand F."/>
            <person name="Pallen M.J."/>
        </authorList>
    </citation>
    <scope>NUCLEOTIDE SEQUENCE</scope>
    <source>
        <strain evidence="2">ChiW25-3613</strain>
    </source>
</reference>
<gene>
    <name evidence="2" type="ORF">IAB90_05335</name>
</gene>
<sequence>MLKMLRADFYKIFKSKVLLVLLIVVFCCVIANPLYLMDEYIITNNSVYRHLESPRIFTMYMWIFVVPFVAKDFSSGFLKNIFPSYSGADKVYYILSKLFYIFALCLLYFILDFIVNIIFTAAANPEDWMMYNPERDYFTVGFFYFRYIAQMINAVAAGSLLMLLCVLIKREYIVFIIVLPYLFLFSYMLYEFINDMVALLAEKMRLEIDRFDIKPFTVFGGFSGVTSDKSYTVIPFVLGICYTIVFTLLSYVAVRRRSY</sequence>
<keyword evidence="1" id="KW-1133">Transmembrane helix</keyword>
<organism evidence="2 3">
    <name type="scientific">Candidatus Coproplasma stercoripullorum</name>
    <dbReference type="NCBI Taxonomy" id="2840751"/>
    <lineage>
        <taxon>Bacteria</taxon>
        <taxon>Bacillati</taxon>
        <taxon>Bacillota</taxon>
        <taxon>Clostridia</taxon>
        <taxon>Eubacteriales</taxon>
        <taxon>Candidatus Coproplasma</taxon>
    </lineage>
</organism>
<protein>
    <submittedName>
        <fullName evidence="2">Uncharacterized protein</fullName>
    </submittedName>
</protein>
<feature type="transmembrane region" description="Helical" evidence="1">
    <location>
        <begin position="143"/>
        <end position="165"/>
    </location>
</feature>
<feature type="transmembrane region" description="Helical" evidence="1">
    <location>
        <begin position="172"/>
        <end position="190"/>
    </location>
</feature>
<evidence type="ECO:0000313" key="3">
    <source>
        <dbReference type="Proteomes" id="UP000824179"/>
    </source>
</evidence>
<dbReference type="Proteomes" id="UP000824179">
    <property type="component" value="Unassembled WGS sequence"/>
</dbReference>
<reference evidence="2" key="1">
    <citation type="submission" date="2020-10" db="EMBL/GenBank/DDBJ databases">
        <authorList>
            <person name="Gilroy R."/>
        </authorList>
    </citation>
    <scope>NUCLEOTIDE SEQUENCE</scope>
    <source>
        <strain evidence="2">ChiW25-3613</strain>
    </source>
</reference>
<evidence type="ECO:0000256" key="1">
    <source>
        <dbReference type="SAM" id="Phobius"/>
    </source>
</evidence>
<dbReference type="EMBL" id="DVHB01000091">
    <property type="protein sequence ID" value="HIR39788.1"/>
    <property type="molecule type" value="Genomic_DNA"/>
</dbReference>
<dbReference type="AlphaFoldDB" id="A0A9D1AH38"/>
<keyword evidence="1" id="KW-0812">Transmembrane</keyword>
<feature type="transmembrane region" description="Helical" evidence="1">
    <location>
        <begin position="55"/>
        <end position="78"/>
    </location>
</feature>
<feature type="transmembrane region" description="Helical" evidence="1">
    <location>
        <begin position="233"/>
        <end position="254"/>
    </location>
</feature>
<evidence type="ECO:0000313" key="2">
    <source>
        <dbReference type="EMBL" id="HIR39788.1"/>
    </source>
</evidence>
<keyword evidence="1" id="KW-0472">Membrane</keyword>
<proteinExistence type="predicted"/>
<feature type="transmembrane region" description="Helical" evidence="1">
    <location>
        <begin position="98"/>
        <end position="123"/>
    </location>
</feature>
<name>A0A9D1AH38_9FIRM</name>
<accession>A0A9D1AH38</accession>